<dbReference type="Proteomes" id="UP000265970">
    <property type="component" value="Unassembled WGS sequence"/>
</dbReference>
<proteinExistence type="predicted"/>
<accession>A0A395XDZ0</accession>
<name>A0A395XDZ0_9BIFI</name>
<dbReference type="InterPro" id="IPR010982">
    <property type="entry name" value="Lambda_DNA-bd_dom_sf"/>
</dbReference>
<gene>
    <name evidence="2" type="ORF">DWV92_04580</name>
</gene>
<evidence type="ECO:0000313" key="3">
    <source>
        <dbReference type="Proteomes" id="UP000265970"/>
    </source>
</evidence>
<organism evidence="2 3">
    <name type="scientific">Bifidobacterium pseudolongum</name>
    <dbReference type="NCBI Taxonomy" id="1694"/>
    <lineage>
        <taxon>Bacteria</taxon>
        <taxon>Bacillati</taxon>
        <taxon>Actinomycetota</taxon>
        <taxon>Actinomycetes</taxon>
        <taxon>Bifidobacteriales</taxon>
        <taxon>Bifidobacteriaceae</taxon>
        <taxon>Bifidobacterium</taxon>
    </lineage>
</organism>
<dbReference type="GO" id="GO:0003677">
    <property type="term" value="F:DNA binding"/>
    <property type="evidence" value="ECO:0007669"/>
    <property type="project" value="InterPro"/>
</dbReference>
<dbReference type="Gene3D" id="1.10.260.40">
    <property type="entry name" value="lambda repressor-like DNA-binding domains"/>
    <property type="match status" value="1"/>
</dbReference>
<feature type="domain" description="HTH cro/C1-type" evidence="1">
    <location>
        <begin position="29"/>
        <end position="83"/>
    </location>
</feature>
<dbReference type="CDD" id="cd00093">
    <property type="entry name" value="HTH_XRE"/>
    <property type="match status" value="1"/>
</dbReference>
<protein>
    <submittedName>
        <fullName evidence="2">XRE family transcriptional regulator</fullName>
    </submittedName>
</protein>
<dbReference type="PROSITE" id="PS50943">
    <property type="entry name" value="HTH_CROC1"/>
    <property type="match status" value="1"/>
</dbReference>
<dbReference type="EMBL" id="QRZV01000002">
    <property type="protein sequence ID" value="RGW09880.1"/>
    <property type="molecule type" value="Genomic_DNA"/>
</dbReference>
<dbReference type="Pfam" id="PF01381">
    <property type="entry name" value="HTH_3"/>
    <property type="match status" value="1"/>
</dbReference>
<comment type="caution">
    <text evidence="2">The sequence shown here is derived from an EMBL/GenBank/DDBJ whole genome shotgun (WGS) entry which is preliminary data.</text>
</comment>
<dbReference type="InterPro" id="IPR001387">
    <property type="entry name" value="Cro/C1-type_HTH"/>
</dbReference>
<dbReference type="SUPFAM" id="SSF47413">
    <property type="entry name" value="lambda repressor-like DNA-binding domains"/>
    <property type="match status" value="1"/>
</dbReference>
<dbReference type="SMART" id="SM00530">
    <property type="entry name" value="HTH_XRE"/>
    <property type="match status" value="1"/>
</dbReference>
<dbReference type="RefSeq" id="WP_118239099.1">
    <property type="nucleotide sequence ID" value="NZ_QRZV01000002.1"/>
</dbReference>
<reference evidence="2 3" key="1">
    <citation type="submission" date="2018-08" db="EMBL/GenBank/DDBJ databases">
        <title>A genome reference for cultivated species of the human gut microbiota.</title>
        <authorList>
            <person name="Zou Y."/>
            <person name="Xue W."/>
            <person name="Luo G."/>
        </authorList>
    </citation>
    <scope>NUCLEOTIDE SEQUENCE [LARGE SCALE GENOMIC DNA]</scope>
    <source>
        <strain evidence="2 3">AF13-3LB</strain>
    </source>
</reference>
<dbReference type="AlphaFoldDB" id="A0A395XDZ0"/>
<evidence type="ECO:0000313" key="2">
    <source>
        <dbReference type="EMBL" id="RGW09880.1"/>
    </source>
</evidence>
<sequence>MDCSPSEFKTLRRRARRQIDEDKALLQALVRQRKKMHVKQEELAFRMGITQPAVSAIETGNSSPSLSTLGRYANALGYIVTHAVQPDDEGWEPFAIQTQSESRGADETSRKMTAGYMAAQFVH</sequence>
<evidence type="ECO:0000259" key="1">
    <source>
        <dbReference type="PROSITE" id="PS50943"/>
    </source>
</evidence>